<comment type="subcellular location">
    <subcellularLocation>
        <location evidence="1">Cell membrane</location>
        <topology evidence="1">Multi-pass membrane protein</topology>
    </subcellularLocation>
</comment>
<evidence type="ECO:0000256" key="4">
    <source>
        <dbReference type="ARBA" id="ARBA00022475"/>
    </source>
</evidence>
<evidence type="ECO:0000313" key="16">
    <source>
        <dbReference type="EMBL" id="PSC68328.1"/>
    </source>
</evidence>
<dbReference type="SUPFAM" id="SSF81324">
    <property type="entry name" value="Voltage-gated potassium channels"/>
    <property type="match status" value="1"/>
</dbReference>
<evidence type="ECO:0000256" key="11">
    <source>
        <dbReference type="ARBA" id="ARBA00023303"/>
    </source>
</evidence>
<dbReference type="Pfam" id="PF00520">
    <property type="entry name" value="Ion_trans"/>
    <property type="match status" value="1"/>
</dbReference>
<organism evidence="16 17">
    <name type="scientific">Micractinium conductrix</name>
    <dbReference type="NCBI Taxonomy" id="554055"/>
    <lineage>
        <taxon>Eukaryota</taxon>
        <taxon>Viridiplantae</taxon>
        <taxon>Chlorophyta</taxon>
        <taxon>core chlorophytes</taxon>
        <taxon>Trebouxiophyceae</taxon>
        <taxon>Chlorellales</taxon>
        <taxon>Chlorellaceae</taxon>
        <taxon>Chlorella clade</taxon>
        <taxon>Micractinium</taxon>
    </lineage>
</organism>
<dbReference type="PANTHER" id="PTHR46480:SF1">
    <property type="entry name" value="VOLTAGE-GATED HYDROGEN CHANNEL 1"/>
    <property type="match status" value="1"/>
</dbReference>
<keyword evidence="10 14" id="KW-0472">Membrane</keyword>
<feature type="domain" description="Ion transport" evidence="15">
    <location>
        <begin position="76"/>
        <end position="196"/>
    </location>
</feature>
<keyword evidence="3" id="KW-0813">Transport</keyword>
<accession>A0A2P6V2K4</accession>
<keyword evidence="7 14" id="KW-1133">Transmembrane helix</keyword>
<dbReference type="AlphaFoldDB" id="A0A2P6V2K4"/>
<evidence type="ECO:0000256" key="1">
    <source>
        <dbReference type="ARBA" id="ARBA00004651"/>
    </source>
</evidence>
<keyword evidence="6" id="KW-0851">Voltage-gated channel</keyword>
<dbReference type="PANTHER" id="PTHR46480">
    <property type="entry name" value="F20B24.22"/>
    <property type="match status" value="1"/>
</dbReference>
<evidence type="ECO:0000256" key="13">
    <source>
        <dbReference type="SAM" id="MobiDB-lite"/>
    </source>
</evidence>
<keyword evidence="11" id="KW-0407">Ion channel</keyword>
<sequence>MCSLGEGEQHKEGLPSHAAALIKQAPPAPPQDVRSIDGTGLALLESLRCPKEAPGWWGPRYAEKQAWCAEKLESSAVHYTIIVMTLLDLALVATELILSAIYPNMHHAPHAVHIAEDALGWASIGILSLFVAELAAKLLVFGYTYFTRSWWHLFDLVVVVASLVLELTLRGVGKEVASLLVFFRLWRILRVMHGVAEAMELKQEGKLQQHHRLVHGLQQDLAAQQRRVCQLENEVAVLAGAAAAAGVDVAGILRLAASAAPHPDLLRLEAAAAEAEAAAGKAGRGLDPAAAQVADATFKVAAGEGGGGAAGRVDAARTVVAHLDPSPQGGSLQDAEDQVKPLLR</sequence>
<keyword evidence="9" id="KW-0406">Ion transport</keyword>
<evidence type="ECO:0000256" key="10">
    <source>
        <dbReference type="ARBA" id="ARBA00023136"/>
    </source>
</evidence>
<dbReference type="Gene3D" id="1.20.120.350">
    <property type="entry name" value="Voltage-gated potassium channels. Chain C"/>
    <property type="match status" value="1"/>
</dbReference>
<reference evidence="16 17" key="1">
    <citation type="journal article" date="2018" name="Plant J.">
        <title>Genome sequences of Chlorella sorokiniana UTEX 1602 and Micractinium conductrix SAG 241.80: implications to maltose excretion by a green alga.</title>
        <authorList>
            <person name="Arriola M.B."/>
            <person name="Velmurugan N."/>
            <person name="Zhang Y."/>
            <person name="Plunkett M.H."/>
            <person name="Hondzo H."/>
            <person name="Barney B.M."/>
        </authorList>
    </citation>
    <scope>NUCLEOTIDE SEQUENCE [LARGE SCALE GENOMIC DNA]</scope>
    <source>
        <strain evidence="16 17">SAG 241.80</strain>
    </source>
</reference>
<dbReference type="InterPro" id="IPR027359">
    <property type="entry name" value="Volt_channel_dom_sf"/>
</dbReference>
<dbReference type="InterPro" id="IPR031846">
    <property type="entry name" value="Hvcn1"/>
</dbReference>
<evidence type="ECO:0000256" key="3">
    <source>
        <dbReference type="ARBA" id="ARBA00022448"/>
    </source>
</evidence>
<evidence type="ECO:0000313" key="17">
    <source>
        <dbReference type="Proteomes" id="UP000239649"/>
    </source>
</evidence>
<dbReference type="GO" id="GO:0005886">
    <property type="term" value="C:plasma membrane"/>
    <property type="evidence" value="ECO:0007669"/>
    <property type="project" value="UniProtKB-SubCell"/>
</dbReference>
<feature type="transmembrane region" description="Helical" evidence="14">
    <location>
        <begin position="76"/>
        <end position="98"/>
    </location>
</feature>
<proteinExistence type="predicted"/>
<evidence type="ECO:0000259" key="15">
    <source>
        <dbReference type="Pfam" id="PF00520"/>
    </source>
</evidence>
<dbReference type="STRING" id="554055.A0A2P6V2K4"/>
<feature type="region of interest" description="Disordered" evidence="13">
    <location>
        <begin position="319"/>
        <end position="344"/>
    </location>
</feature>
<feature type="transmembrane region" description="Helical" evidence="14">
    <location>
        <begin position="119"/>
        <end position="143"/>
    </location>
</feature>
<dbReference type="GO" id="GO:0030171">
    <property type="term" value="F:voltage-gated proton channel activity"/>
    <property type="evidence" value="ECO:0007669"/>
    <property type="project" value="InterPro"/>
</dbReference>
<dbReference type="OrthoDB" id="427456at2759"/>
<gene>
    <name evidence="16" type="ORF">C2E20_8019</name>
</gene>
<protein>
    <recommendedName>
        <fullName evidence="2">Voltage-gated hydrogen channel 1</fullName>
    </recommendedName>
    <alternativeName>
        <fullName evidence="12">Hydrogen voltage-gated channel 1</fullName>
    </alternativeName>
</protein>
<evidence type="ECO:0000256" key="9">
    <source>
        <dbReference type="ARBA" id="ARBA00023065"/>
    </source>
</evidence>
<feature type="transmembrane region" description="Helical" evidence="14">
    <location>
        <begin position="149"/>
        <end position="169"/>
    </location>
</feature>
<evidence type="ECO:0000256" key="6">
    <source>
        <dbReference type="ARBA" id="ARBA00022882"/>
    </source>
</evidence>
<comment type="caution">
    <text evidence="16">The sequence shown here is derived from an EMBL/GenBank/DDBJ whole genome shotgun (WGS) entry which is preliminary data.</text>
</comment>
<keyword evidence="4" id="KW-1003">Cell membrane</keyword>
<evidence type="ECO:0000256" key="8">
    <source>
        <dbReference type="ARBA" id="ARBA00023054"/>
    </source>
</evidence>
<dbReference type="Proteomes" id="UP000239649">
    <property type="component" value="Unassembled WGS sequence"/>
</dbReference>
<evidence type="ECO:0000256" key="12">
    <source>
        <dbReference type="ARBA" id="ARBA00031989"/>
    </source>
</evidence>
<keyword evidence="5 14" id="KW-0812">Transmembrane</keyword>
<evidence type="ECO:0000256" key="2">
    <source>
        <dbReference type="ARBA" id="ARBA00015897"/>
    </source>
</evidence>
<dbReference type="InterPro" id="IPR005821">
    <property type="entry name" value="Ion_trans_dom"/>
</dbReference>
<evidence type="ECO:0000256" key="14">
    <source>
        <dbReference type="SAM" id="Phobius"/>
    </source>
</evidence>
<keyword evidence="17" id="KW-1185">Reference proteome</keyword>
<dbReference type="EMBL" id="LHPF02000038">
    <property type="protein sequence ID" value="PSC68328.1"/>
    <property type="molecule type" value="Genomic_DNA"/>
</dbReference>
<name>A0A2P6V2K4_9CHLO</name>
<keyword evidence="8" id="KW-0175">Coiled coil</keyword>
<dbReference type="GO" id="GO:0034702">
    <property type="term" value="C:monoatomic ion channel complex"/>
    <property type="evidence" value="ECO:0007669"/>
    <property type="project" value="UniProtKB-KW"/>
</dbReference>
<evidence type="ECO:0000256" key="7">
    <source>
        <dbReference type="ARBA" id="ARBA00022989"/>
    </source>
</evidence>
<evidence type="ECO:0000256" key="5">
    <source>
        <dbReference type="ARBA" id="ARBA00022692"/>
    </source>
</evidence>